<gene>
    <name evidence="1" type="ORF">M9H77_33909</name>
</gene>
<evidence type="ECO:0000313" key="1">
    <source>
        <dbReference type="EMBL" id="KAI5647904.1"/>
    </source>
</evidence>
<reference evidence="2" key="1">
    <citation type="journal article" date="2023" name="Nat. Plants">
        <title>Single-cell RNA sequencing provides a high-resolution roadmap for understanding the multicellular compartmentation of specialized metabolism.</title>
        <authorList>
            <person name="Sun S."/>
            <person name="Shen X."/>
            <person name="Li Y."/>
            <person name="Li Y."/>
            <person name="Wang S."/>
            <person name="Li R."/>
            <person name="Zhang H."/>
            <person name="Shen G."/>
            <person name="Guo B."/>
            <person name="Wei J."/>
            <person name="Xu J."/>
            <person name="St-Pierre B."/>
            <person name="Chen S."/>
            <person name="Sun C."/>
        </authorList>
    </citation>
    <scope>NUCLEOTIDE SEQUENCE [LARGE SCALE GENOMIC DNA]</scope>
</reference>
<name>A0ACB9ZKJ1_CATRO</name>
<keyword evidence="2" id="KW-1185">Reference proteome</keyword>
<organism evidence="1 2">
    <name type="scientific">Catharanthus roseus</name>
    <name type="common">Madagascar periwinkle</name>
    <name type="synonym">Vinca rosea</name>
    <dbReference type="NCBI Taxonomy" id="4058"/>
    <lineage>
        <taxon>Eukaryota</taxon>
        <taxon>Viridiplantae</taxon>
        <taxon>Streptophyta</taxon>
        <taxon>Embryophyta</taxon>
        <taxon>Tracheophyta</taxon>
        <taxon>Spermatophyta</taxon>
        <taxon>Magnoliopsida</taxon>
        <taxon>eudicotyledons</taxon>
        <taxon>Gunneridae</taxon>
        <taxon>Pentapetalae</taxon>
        <taxon>asterids</taxon>
        <taxon>lamiids</taxon>
        <taxon>Gentianales</taxon>
        <taxon>Apocynaceae</taxon>
        <taxon>Rauvolfioideae</taxon>
        <taxon>Vinceae</taxon>
        <taxon>Catharanthinae</taxon>
        <taxon>Catharanthus</taxon>
    </lineage>
</organism>
<accession>A0ACB9ZKJ1</accession>
<proteinExistence type="predicted"/>
<dbReference type="Proteomes" id="UP001060085">
    <property type="component" value="Linkage Group LG08"/>
</dbReference>
<comment type="caution">
    <text evidence="1">The sequence shown here is derived from an EMBL/GenBank/DDBJ whole genome shotgun (WGS) entry which is preliminary data.</text>
</comment>
<protein>
    <submittedName>
        <fullName evidence="1">Uncharacterized protein</fullName>
    </submittedName>
</protein>
<dbReference type="EMBL" id="CM044708">
    <property type="protein sequence ID" value="KAI5647904.1"/>
    <property type="molecule type" value="Genomic_DNA"/>
</dbReference>
<evidence type="ECO:0000313" key="2">
    <source>
        <dbReference type="Proteomes" id="UP001060085"/>
    </source>
</evidence>
<sequence length="120" mass="13647">MMSNRPSSIADSSSKLSSSDRERDHDHERDRDHNRDQKRDKERKETGERGWPPRLTNIERLAKGERDNFFRGDQSVQPVYVVRPLQGPALAVPASAEVLEVLSSLNSHHLEGSSNFSSYC</sequence>